<dbReference type="SUPFAM" id="SSF55031">
    <property type="entry name" value="Bacterial exopeptidase dimerisation domain"/>
    <property type="match status" value="1"/>
</dbReference>
<dbReference type="RefSeq" id="WP_012555987.1">
    <property type="nucleotide sequence ID" value="NC_011368.1"/>
</dbReference>
<dbReference type="PANTHER" id="PTHR11014">
    <property type="entry name" value="PEPTIDASE M20 FAMILY MEMBER"/>
    <property type="match status" value="1"/>
</dbReference>
<dbReference type="Pfam" id="PF07687">
    <property type="entry name" value="M20_dimer"/>
    <property type="match status" value="1"/>
</dbReference>
<feature type="domain" description="Peptidase M20 dimerisation" evidence="3">
    <location>
        <begin position="185"/>
        <end position="276"/>
    </location>
</feature>
<evidence type="ECO:0000256" key="1">
    <source>
        <dbReference type="ARBA" id="ARBA00022801"/>
    </source>
</evidence>
<dbReference type="Gene3D" id="3.40.630.10">
    <property type="entry name" value="Zn peptidases"/>
    <property type="match status" value="1"/>
</dbReference>
<evidence type="ECO:0000313" key="4">
    <source>
        <dbReference type="EMBL" id="ACI58289.1"/>
    </source>
</evidence>
<name>A0ABF7QW64_RHILW</name>
<evidence type="ECO:0000259" key="3">
    <source>
        <dbReference type="Pfam" id="PF07687"/>
    </source>
</evidence>
<feature type="binding site" evidence="2">
    <location>
        <position position="135"/>
    </location>
    <ligand>
        <name>Mn(2+)</name>
        <dbReference type="ChEBI" id="CHEBI:29035"/>
        <label>2</label>
    </ligand>
</feature>
<keyword evidence="5" id="KW-1185">Reference proteome</keyword>
<feature type="binding site" evidence="2">
    <location>
        <position position="356"/>
    </location>
    <ligand>
        <name>Mn(2+)</name>
        <dbReference type="ChEBI" id="CHEBI:29035"/>
        <label>2</label>
    </ligand>
</feature>
<dbReference type="EMBL" id="CP001192">
    <property type="protein sequence ID" value="ACI58289.1"/>
    <property type="molecule type" value="Genomic_DNA"/>
</dbReference>
<protein>
    <submittedName>
        <fullName evidence="4">Amidohydrolase</fullName>
        <ecNumber evidence="4">3.5.1.32</ecNumber>
    </submittedName>
</protein>
<dbReference type="InterPro" id="IPR017439">
    <property type="entry name" value="Amidohydrolase"/>
</dbReference>
<dbReference type="InterPro" id="IPR036264">
    <property type="entry name" value="Bact_exopeptidase_dim_dom"/>
</dbReference>
<evidence type="ECO:0000256" key="2">
    <source>
        <dbReference type="PIRSR" id="PIRSR005962-1"/>
    </source>
</evidence>
<reference evidence="4 5" key="1">
    <citation type="journal article" date="2010" name="Stand. Genomic Sci.">
        <title>Complete genome sequence of Rhizobium leguminosarum bv trifolii strain WSM2304, an effective microsymbiont of the South American clover Trifolium polymorphum.</title>
        <authorList>
            <person name="Reeve W."/>
            <person name="O'Hara G."/>
            <person name="Chain P."/>
            <person name="Ardley J."/>
            <person name="Brau L."/>
            <person name="Nandesena K."/>
            <person name="Tiwari R."/>
            <person name="Malfatti S."/>
            <person name="Kiss H."/>
            <person name="Lapidus A."/>
            <person name="Copeland A."/>
            <person name="Nolan M."/>
            <person name="Land M."/>
            <person name="Ivanova N."/>
            <person name="Mavromatis K."/>
            <person name="Markowitz V."/>
            <person name="Kyrpides N."/>
            <person name="Melino V."/>
            <person name="Denton M."/>
            <person name="Yates R."/>
            <person name="Howieson J."/>
        </authorList>
    </citation>
    <scope>NUCLEOTIDE SEQUENCE [LARGE SCALE GENOMIC DNA]</scope>
    <source>
        <strain evidence="4 5">WSM2304</strain>
    </source>
</reference>
<dbReference type="AlphaFoldDB" id="A0ABF7QW64"/>
<keyword evidence="4" id="KW-0614">Plasmid</keyword>
<dbReference type="PANTHER" id="PTHR11014:SF63">
    <property type="entry name" value="METALLOPEPTIDASE, PUTATIVE (AFU_ORTHOLOGUE AFUA_6G09600)-RELATED"/>
    <property type="match status" value="1"/>
</dbReference>
<geneLocation type="plasmid" evidence="4 5">
    <name>pRLG201</name>
</geneLocation>
<accession>A0ABF7QW64</accession>
<feature type="binding site" evidence="2">
    <location>
        <position position="100"/>
    </location>
    <ligand>
        <name>Mn(2+)</name>
        <dbReference type="ChEBI" id="CHEBI:29035"/>
        <label>2</label>
    </ligand>
</feature>
<comment type="cofactor">
    <cofactor evidence="2">
        <name>Mn(2+)</name>
        <dbReference type="ChEBI" id="CHEBI:29035"/>
    </cofactor>
    <text evidence="2">The Mn(2+) ion enhances activity.</text>
</comment>
<dbReference type="SUPFAM" id="SSF53187">
    <property type="entry name" value="Zn-dependent exopeptidases"/>
    <property type="match status" value="1"/>
</dbReference>
<gene>
    <name evidence="4" type="ordered locus">Rleg2_5073</name>
</gene>
<keyword evidence="2" id="KW-0479">Metal-binding</keyword>
<dbReference type="InterPro" id="IPR011650">
    <property type="entry name" value="Peptidase_M20_dimer"/>
</dbReference>
<dbReference type="GO" id="GO:0047980">
    <property type="term" value="F:hippurate hydrolase activity"/>
    <property type="evidence" value="ECO:0007669"/>
    <property type="project" value="UniProtKB-EC"/>
</dbReference>
<organism evidence="4 5">
    <name type="scientific">Rhizobium leguminosarum bv. trifolii (strain WSM2304)</name>
    <dbReference type="NCBI Taxonomy" id="395492"/>
    <lineage>
        <taxon>Bacteria</taxon>
        <taxon>Pseudomonadati</taxon>
        <taxon>Pseudomonadota</taxon>
        <taxon>Alphaproteobacteria</taxon>
        <taxon>Hyphomicrobiales</taxon>
        <taxon>Rhizobiaceae</taxon>
        <taxon>Rhizobium/Agrobacterium group</taxon>
        <taxon>Rhizobium</taxon>
    </lineage>
</organism>
<dbReference type="EC" id="3.5.1.32" evidence="4"/>
<evidence type="ECO:0000313" key="5">
    <source>
        <dbReference type="Proteomes" id="UP000008330"/>
    </source>
</evidence>
<dbReference type="FunFam" id="3.30.70.360:FF:000001">
    <property type="entry name" value="N-acetyldiaminopimelate deacetylase"/>
    <property type="match status" value="1"/>
</dbReference>
<keyword evidence="2" id="KW-0464">Manganese</keyword>
<dbReference type="Proteomes" id="UP000008330">
    <property type="component" value="Plasmid pRLG201"/>
</dbReference>
<dbReference type="NCBIfam" id="TIGR01891">
    <property type="entry name" value="amidohydrolases"/>
    <property type="match status" value="1"/>
</dbReference>
<dbReference type="PIRSF" id="PIRSF005962">
    <property type="entry name" value="Pept_M20D_amidohydro"/>
    <property type="match status" value="1"/>
</dbReference>
<dbReference type="InterPro" id="IPR002933">
    <property type="entry name" value="Peptidase_M20"/>
</dbReference>
<feature type="binding site" evidence="2">
    <location>
        <position position="161"/>
    </location>
    <ligand>
        <name>Mn(2+)</name>
        <dbReference type="ChEBI" id="CHEBI:29035"/>
        <label>2</label>
    </ligand>
</feature>
<feature type="binding site" evidence="2">
    <location>
        <position position="102"/>
    </location>
    <ligand>
        <name>Mn(2+)</name>
        <dbReference type="ChEBI" id="CHEBI:29035"/>
        <label>2</label>
    </ligand>
</feature>
<proteinExistence type="predicted"/>
<dbReference type="CDD" id="cd05666">
    <property type="entry name" value="M20_Acy1-like"/>
    <property type="match status" value="1"/>
</dbReference>
<dbReference type="GO" id="GO:0050118">
    <property type="term" value="F:N-acetyldiaminopimelate deacetylase activity"/>
    <property type="evidence" value="ECO:0007669"/>
    <property type="project" value="UniProtKB-ARBA"/>
</dbReference>
<sequence length="387" mass="41830">MQHPDFSPISGKLIEFRRHLHGIPEIGLSEIKTPAFIAERLKTWGYKVHRGIAATGLVASLERGRPLEAIGFRADFDALPMDEATGLTYASRHPGAMHACGHDGHTTMLLGAAWALAQDRAFDGTVHFIFQPAEENLGGAKLMIDDGIFDRFPCQRIFALHNLPGLAAGSFATRAGAIAASIDVVTITVKGKGGHGALPETTIDPVVVGSSIVMALQTLVSRNVSPHERSVVTVGAFRAGSAANIIPDVAVLEVSMRATNAHVRRELQRRIEDVATFQARSFNAEVDFTWEVGYPATVNDPAAVDLAARSIVKHFGEHAFTRLESPMMFSEDFSFMLERVPGAYILIGNGDSSGLHSSTYDFNDAILERGSALFYHLAKDDEGLGDR</sequence>
<dbReference type="KEGG" id="rlt:Rleg2_5073"/>
<keyword evidence="1 4" id="KW-0378">Hydrolase</keyword>
<dbReference type="GO" id="GO:0019877">
    <property type="term" value="P:diaminopimelate biosynthetic process"/>
    <property type="evidence" value="ECO:0007669"/>
    <property type="project" value="UniProtKB-ARBA"/>
</dbReference>
<dbReference type="Pfam" id="PF01546">
    <property type="entry name" value="Peptidase_M20"/>
    <property type="match status" value="1"/>
</dbReference>
<dbReference type="Gene3D" id="3.30.70.360">
    <property type="match status" value="1"/>
</dbReference>